<dbReference type="RefSeq" id="WP_132322575.1">
    <property type="nucleotide sequence ID" value="NZ_FWZT01000019.1"/>
</dbReference>
<dbReference type="Pfam" id="PF07637">
    <property type="entry name" value="PSD5"/>
    <property type="match status" value="1"/>
</dbReference>
<accession>A0A1Y6CIY6</accession>
<proteinExistence type="predicted"/>
<feature type="domain" description="DUF1587" evidence="2">
    <location>
        <begin position="143"/>
        <end position="204"/>
    </location>
</feature>
<feature type="chain" id="PRO_5013232481" description="DUF1592 domain-containing protein" evidence="1">
    <location>
        <begin position="19"/>
        <end position="621"/>
    </location>
</feature>
<keyword evidence="1" id="KW-0732">Signal</keyword>
<organism evidence="6 7">
    <name type="scientific">Pseudobacteriovorax antillogorgiicola</name>
    <dbReference type="NCBI Taxonomy" id="1513793"/>
    <lineage>
        <taxon>Bacteria</taxon>
        <taxon>Pseudomonadati</taxon>
        <taxon>Bdellovibrionota</taxon>
        <taxon>Oligoflexia</taxon>
        <taxon>Oligoflexales</taxon>
        <taxon>Pseudobacteriovoracaceae</taxon>
        <taxon>Pseudobacteriovorax</taxon>
    </lineage>
</organism>
<evidence type="ECO:0000259" key="5">
    <source>
        <dbReference type="Pfam" id="PF07637"/>
    </source>
</evidence>
<dbReference type="Pfam" id="PF07627">
    <property type="entry name" value="PSCyt3"/>
    <property type="match status" value="1"/>
</dbReference>
<reference evidence="7" key="1">
    <citation type="submission" date="2017-04" db="EMBL/GenBank/DDBJ databases">
        <authorList>
            <person name="Varghese N."/>
            <person name="Submissions S."/>
        </authorList>
    </citation>
    <scope>NUCLEOTIDE SEQUENCE [LARGE SCALE GENOMIC DNA]</scope>
    <source>
        <strain evidence="7">RKEM611</strain>
    </source>
</reference>
<dbReference type="AlphaFoldDB" id="A0A1Y6CIY6"/>
<dbReference type="Pfam" id="PF07631">
    <property type="entry name" value="PSD4"/>
    <property type="match status" value="1"/>
</dbReference>
<dbReference type="STRING" id="1513793.SAMN06296036_11941"/>
<evidence type="ECO:0008006" key="8">
    <source>
        <dbReference type="Google" id="ProtNLM"/>
    </source>
</evidence>
<name>A0A1Y6CIY6_9BACT</name>
<dbReference type="Pfam" id="PF07626">
    <property type="entry name" value="PSD3"/>
    <property type="match status" value="1"/>
</dbReference>
<feature type="domain" description="DUF1595" evidence="5">
    <location>
        <begin position="227"/>
        <end position="282"/>
    </location>
</feature>
<evidence type="ECO:0000256" key="1">
    <source>
        <dbReference type="SAM" id="SignalP"/>
    </source>
</evidence>
<dbReference type="InterPro" id="IPR013039">
    <property type="entry name" value="DUF1588"/>
</dbReference>
<protein>
    <recommendedName>
        <fullName evidence="8">DUF1592 domain-containing protein</fullName>
    </recommendedName>
</protein>
<keyword evidence="7" id="KW-1185">Reference proteome</keyword>
<dbReference type="Proteomes" id="UP000192907">
    <property type="component" value="Unassembled WGS sequence"/>
</dbReference>
<feature type="signal peptide" evidence="1">
    <location>
        <begin position="1"/>
        <end position="18"/>
    </location>
</feature>
<feature type="domain" description="DUF1592" evidence="4">
    <location>
        <begin position="293"/>
        <end position="418"/>
    </location>
</feature>
<evidence type="ECO:0000313" key="7">
    <source>
        <dbReference type="Proteomes" id="UP000192907"/>
    </source>
</evidence>
<evidence type="ECO:0000259" key="2">
    <source>
        <dbReference type="Pfam" id="PF07626"/>
    </source>
</evidence>
<dbReference type="EMBL" id="FWZT01000019">
    <property type="protein sequence ID" value="SMF57976.1"/>
    <property type="molecule type" value="Genomic_DNA"/>
</dbReference>
<dbReference type="PROSITE" id="PS51257">
    <property type="entry name" value="PROKAR_LIPOPROTEIN"/>
    <property type="match status" value="1"/>
</dbReference>
<dbReference type="InterPro" id="IPR013036">
    <property type="entry name" value="DUF1587"/>
</dbReference>
<feature type="domain" description="DUF1588" evidence="3">
    <location>
        <begin position="433"/>
        <end position="530"/>
    </location>
</feature>
<dbReference type="InterPro" id="IPR013042">
    <property type="entry name" value="DUF1592"/>
</dbReference>
<sequence length="621" mass="69332">MKFMFLFIWLVSLMSACSKIPLMGDRENTELASITVSELKEVDYDHFSLRVFSGDDIVVEKDKVARSDGEISLSLHPSEYRFELDILQGDSIFASTKYCAEADYYTLESGPNRIAVNVCKKDGTPVFSPVCDDSGVGRRVLKLLSNKEVERTIADLTQQASAVSNLFPAAKKVEGFKNISDINVVTFEHVKGFWDLASSTSTTIVDRIISNYDCSGGMDQACLENMFYLLGEQIWRKRLVNEELSSLKELYQNIRPATDHKQAVTQVLRGMFMSPQFIYRSEIGVKRNGVSHLDQFEIANALSYLFTGSAPDKALMDLAKAGSLASEDVLAEQALRLLKTNAAKDIQKEFLGAWLEHDKVLSITKDSDMFPNFETLREPLYQETNTFYNSLFFADGTFEDLFLADYTYGNQTLAQLYNGTANGNQIKVPSDERLGILGHGSVIASHSSAYETGPIHRGVFLLEKILCDHMPPPPPSLDVVPPERDPNATTRERFAAHSENQACAACHVKLDGAGFGFESLDPIGRFRSTENSLPVDDSGKLFIDGKQIDYSGVSRVSELVADSTQGKLCYVTQVYRYANGLIDEDRDKCAIENLQEKFIDRSNLKQIWMDLVASPAFTKRK</sequence>
<dbReference type="OrthoDB" id="127185at2"/>
<gene>
    <name evidence="6" type="ORF">SAMN06296036_11941</name>
</gene>
<evidence type="ECO:0000259" key="3">
    <source>
        <dbReference type="Pfam" id="PF07627"/>
    </source>
</evidence>
<evidence type="ECO:0000313" key="6">
    <source>
        <dbReference type="EMBL" id="SMF57976.1"/>
    </source>
</evidence>
<evidence type="ECO:0000259" key="4">
    <source>
        <dbReference type="Pfam" id="PF07631"/>
    </source>
</evidence>
<dbReference type="InterPro" id="IPR013043">
    <property type="entry name" value="DUF1595"/>
</dbReference>